<sequence>MEIPKDKKNLAVLVLLGVIGFLVVYYLAIRPMLGQGKSEGSTAETGVVEELPDAAPINIMGKGIDKKIDPVATEEEEAITAVFQEQQSSMGEVEIPKEYDVPLTDNASDQERMVRIMELQERYRNNNENFAVDMARRQAESEKAALQKEANNYKELYEQSIADNNEMARRIADAEVVNNSMDDRQFLRVTAKRGEVVSSLGEADTPATVFYGGGRRSKDNSNIMRNALKATIQQTVTVKDGDILPLRLTEDAYAGTTVLKAGTVINGIVRLNGTRMEVQVSNIEYRGRIMEVSLSVYDVDAQKGIYVPEGDIAQATTKAASAVGDGVLQASTTASSGLSISESPKAAVAGVVARGAIAGIGSLLKGSERVPSVTIHSGYKIFLMNER</sequence>
<reference evidence="2 3" key="1">
    <citation type="submission" date="2019-03" db="EMBL/GenBank/DDBJ databases">
        <title>Porphyromonas levii Isolated from the Uterus of Dairy Cows.</title>
        <authorList>
            <person name="Francis A.M."/>
        </authorList>
    </citation>
    <scope>NUCLEOTIDE SEQUENCE [LARGE SCALE GENOMIC DNA]</scope>
    <source>
        <strain evidence="2 3">AF5678</strain>
    </source>
</reference>
<feature type="domain" description="Conjugative transposon TraM C-terminal" evidence="1">
    <location>
        <begin position="229"/>
        <end position="383"/>
    </location>
</feature>
<name>A0A4Y8WN85_9PORP</name>
<dbReference type="STRING" id="1122973.GCA_000379925_01986"/>
<dbReference type="OrthoDB" id="1311366at2"/>
<dbReference type="EMBL" id="SPNC01000136">
    <property type="protein sequence ID" value="TFH94350.1"/>
    <property type="molecule type" value="Genomic_DNA"/>
</dbReference>
<dbReference type="AlphaFoldDB" id="A0A4Y8WN85"/>
<dbReference type="InterPro" id="IPR055407">
    <property type="entry name" value="TraM_C"/>
</dbReference>
<evidence type="ECO:0000259" key="1">
    <source>
        <dbReference type="Pfam" id="PF12508"/>
    </source>
</evidence>
<accession>A0A4Y8WN85</accession>
<evidence type="ECO:0000313" key="2">
    <source>
        <dbReference type="EMBL" id="TFH94350.1"/>
    </source>
</evidence>
<proteinExistence type="predicted"/>
<organism evidence="2 3">
    <name type="scientific">Porphyromonas levii</name>
    <dbReference type="NCBI Taxonomy" id="28114"/>
    <lineage>
        <taxon>Bacteria</taxon>
        <taxon>Pseudomonadati</taxon>
        <taxon>Bacteroidota</taxon>
        <taxon>Bacteroidia</taxon>
        <taxon>Bacteroidales</taxon>
        <taxon>Porphyromonadaceae</taxon>
        <taxon>Porphyromonas</taxon>
    </lineage>
</organism>
<protein>
    <submittedName>
        <fullName evidence="2">Conjugative transposon protein TraM</fullName>
    </submittedName>
</protein>
<comment type="caution">
    <text evidence="2">The sequence shown here is derived from an EMBL/GenBank/DDBJ whole genome shotgun (WGS) entry which is preliminary data.</text>
</comment>
<dbReference type="Pfam" id="PF12508">
    <property type="entry name" value="Transposon_TraM"/>
    <property type="match status" value="1"/>
</dbReference>
<gene>
    <name evidence="2" type="primary">traM</name>
    <name evidence="2" type="ORF">E4P47_07905</name>
</gene>
<keyword evidence="3" id="KW-1185">Reference proteome</keyword>
<dbReference type="Proteomes" id="UP000297225">
    <property type="component" value="Unassembled WGS sequence"/>
</dbReference>
<evidence type="ECO:0000313" key="3">
    <source>
        <dbReference type="Proteomes" id="UP000297225"/>
    </source>
</evidence>
<dbReference type="RefSeq" id="WP_134849322.1">
    <property type="nucleotide sequence ID" value="NZ_CP197400.1"/>
</dbReference>